<dbReference type="Proteomes" id="UP000050417">
    <property type="component" value="Unassembled WGS sequence"/>
</dbReference>
<dbReference type="EMBL" id="LGCL01000045">
    <property type="protein sequence ID" value="KPL70023.1"/>
    <property type="molecule type" value="Genomic_DNA"/>
</dbReference>
<sequence>MSDQDFKHVVNLLKKLGLSIGDQGLYSATNFLLNILMVRWLSIEEYGFFALSFSLFLFFSSIHNSVILEPITVLATANHKDHLGDYLRTETRLNLYTVTAIGIVCIVSSFVAGIFSSRMGTSLMVVGLSTPFLLSYWFFRRICYIENLPHVAVFGSGVYSVLVLTGIFLMRNSNFLGSIAAFALMSLASLISSLVIWVGFRRLRTDRPEEKSAAIHEVMKEQWHYGKWVIGVSILYWINSSISIPFLALDTGFGESGVYRSLQNLILPLQQIGVAIGNLFLPWFAAIRFSNRKQANRLILQVIAGFFVSGIIFILPILIFPEVVLSALYGTGNFESYLLEARVISIVGLVLMINAVLTFILQARKKPNSVLFANLCGSIISIFLVIPIIQQLGLFGAVIGLLMTSIAILIPLLILVKNQFQHYENYMVSNE</sequence>
<keyword evidence="8" id="KW-1185">Reference proteome</keyword>
<feature type="transmembrane region" description="Helical" evidence="6">
    <location>
        <begin position="370"/>
        <end position="389"/>
    </location>
</feature>
<accession>A0A0P6WVR0</accession>
<gene>
    <name evidence="7" type="ORF">ADN00_18335</name>
</gene>
<keyword evidence="3 6" id="KW-0812">Transmembrane</keyword>
<reference evidence="7 8" key="1">
    <citation type="submission" date="2015-07" db="EMBL/GenBank/DDBJ databases">
        <title>Genome sequence of Ornatilinea apprima DSM 23815.</title>
        <authorList>
            <person name="Hemp J."/>
            <person name="Ward L.M."/>
            <person name="Pace L.A."/>
            <person name="Fischer W.W."/>
        </authorList>
    </citation>
    <scope>NUCLEOTIDE SEQUENCE [LARGE SCALE GENOMIC DNA]</scope>
    <source>
        <strain evidence="7 8">P3M-1</strain>
    </source>
</reference>
<dbReference type="RefSeq" id="WP_075064499.1">
    <property type="nucleotide sequence ID" value="NZ_LGCL01000045.1"/>
</dbReference>
<keyword evidence="4 6" id="KW-1133">Transmembrane helix</keyword>
<feature type="transmembrane region" description="Helical" evidence="6">
    <location>
        <begin position="341"/>
        <end position="361"/>
    </location>
</feature>
<feature type="transmembrane region" description="Helical" evidence="6">
    <location>
        <begin position="395"/>
        <end position="416"/>
    </location>
</feature>
<feature type="transmembrane region" description="Helical" evidence="6">
    <location>
        <begin position="121"/>
        <end position="139"/>
    </location>
</feature>
<proteinExistence type="predicted"/>
<feature type="transmembrane region" description="Helical" evidence="6">
    <location>
        <begin position="228"/>
        <end position="249"/>
    </location>
</feature>
<feature type="transmembrane region" description="Helical" evidence="6">
    <location>
        <begin position="175"/>
        <end position="200"/>
    </location>
</feature>
<comment type="subcellular location">
    <subcellularLocation>
        <location evidence="1">Cell membrane</location>
        <topology evidence="1">Multi-pass membrane protein</topology>
    </subcellularLocation>
</comment>
<dbReference type="GO" id="GO:0005886">
    <property type="term" value="C:plasma membrane"/>
    <property type="evidence" value="ECO:0007669"/>
    <property type="project" value="UniProtKB-SubCell"/>
</dbReference>
<dbReference type="STRING" id="1134406.ADN00_18335"/>
<dbReference type="PANTHER" id="PTHR30250:SF11">
    <property type="entry name" value="O-ANTIGEN TRANSPORTER-RELATED"/>
    <property type="match status" value="1"/>
</dbReference>
<evidence type="ECO:0000256" key="5">
    <source>
        <dbReference type="ARBA" id="ARBA00023136"/>
    </source>
</evidence>
<dbReference type="AlphaFoldDB" id="A0A0P6WVR0"/>
<feature type="transmembrane region" description="Helical" evidence="6">
    <location>
        <begin position="151"/>
        <end position="169"/>
    </location>
</feature>
<protein>
    <submittedName>
        <fullName evidence="7">Uncharacterized protein</fullName>
    </submittedName>
</protein>
<keyword evidence="2" id="KW-1003">Cell membrane</keyword>
<feature type="transmembrane region" description="Helical" evidence="6">
    <location>
        <begin position="48"/>
        <end position="74"/>
    </location>
</feature>
<keyword evidence="5 6" id="KW-0472">Membrane</keyword>
<organism evidence="7 8">
    <name type="scientific">Ornatilinea apprima</name>
    <dbReference type="NCBI Taxonomy" id="1134406"/>
    <lineage>
        <taxon>Bacteria</taxon>
        <taxon>Bacillati</taxon>
        <taxon>Chloroflexota</taxon>
        <taxon>Anaerolineae</taxon>
        <taxon>Anaerolineales</taxon>
        <taxon>Anaerolineaceae</taxon>
        <taxon>Ornatilinea</taxon>
    </lineage>
</organism>
<feature type="transmembrane region" description="Helical" evidence="6">
    <location>
        <begin position="298"/>
        <end position="321"/>
    </location>
</feature>
<name>A0A0P6WVR0_9CHLR</name>
<evidence type="ECO:0000256" key="3">
    <source>
        <dbReference type="ARBA" id="ARBA00022692"/>
    </source>
</evidence>
<comment type="caution">
    <text evidence="7">The sequence shown here is derived from an EMBL/GenBank/DDBJ whole genome shotgun (WGS) entry which is preliminary data.</text>
</comment>
<dbReference type="PANTHER" id="PTHR30250">
    <property type="entry name" value="PST FAMILY PREDICTED COLANIC ACID TRANSPORTER"/>
    <property type="match status" value="1"/>
</dbReference>
<dbReference type="InterPro" id="IPR050833">
    <property type="entry name" value="Poly_Biosynth_Transport"/>
</dbReference>
<feature type="transmembrane region" description="Helical" evidence="6">
    <location>
        <begin position="95"/>
        <end position="115"/>
    </location>
</feature>
<feature type="transmembrane region" description="Helical" evidence="6">
    <location>
        <begin position="269"/>
        <end position="286"/>
    </location>
</feature>
<dbReference type="OrthoDB" id="582032at2"/>
<evidence type="ECO:0000256" key="1">
    <source>
        <dbReference type="ARBA" id="ARBA00004651"/>
    </source>
</evidence>
<evidence type="ECO:0000313" key="8">
    <source>
        <dbReference type="Proteomes" id="UP000050417"/>
    </source>
</evidence>
<evidence type="ECO:0000256" key="2">
    <source>
        <dbReference type="ARBA" id="ARBA00022475"/>
    </source>
</evidence>
<evidence type="ECO:0000256" key="4">
    <source>
        <dbReference type="ARBA" id="ARBA00022989"/>
    </source>
</evidence>
<evidence type="ECO:0000313" key="7">
    <source>
        <dbReference type="EMBL" id="KPL70023.1"/>
    </source>
</evidence>
<evidence type="ECO:0000256" key="6">
    <source>
        <dbReference type="SAM" id="Phobius"/>
    </source>
</evidence>